<protein>
    <recommendedName>
        <fullName evidence="1">DNA-directed DNA polymerase</fullName>
        <ecNumber evidence="1">2.7.7.7</ecNumber>
    </recommendedName>
</protein>
<dbReference type="EMBL" id="CADCWA010000039">
    <property type="protein sequence ID" value="CAA9503785.1"/>
    <property type="molecule type" value="Genomic_DNA"/>
</dbReference>
<keyword evidence="5" id="KW-0239">DNA-directed DNA polymerase</keyword>
<accession>A0A6J4SS38</accession>
<dbReference type="GO" id="GO:0006261">
    <property type="term" value="P:DNA-templated DNA replication"/>
    <property type="evidence" value="ECO:0007669"/>
    <property type="project" value="TreeGrafter"/>
</dbReference>
<dbReference type="InterPro" id="IPR005790">
    <property type="entry name" value="DNA_polIII_delta"/>
</dbReference>
<evidence type="ECO:0000256" key="6">
    <source>
        <dbReference type="ARBA" id="ARBA00034754"/>
    </source>
</evidence>
<organism evidence="8">
    <name type="scientific">uncultured Sphingomonas sp</name>
    <dbReference type="NCBI Taxonomy" id="158754"/>
    <lineage>
        <taxon>Bacteria</taxon>
        <taxon>Pseudomonadati</taxon>
        <taxon>Pseudomonadota</taxon>
        <taxon>Alphaproteobacteria</taxon>
        <taxon>Sphingomonadales</taxon>
        <taxon>Sphingomonadaceae</taxon>
        <taxon>Sphingomonas</taxon>
        <taxon>environmental samples</taxon>
    </lineage>
</organism>
<dbReference type="GO" id="GO:0003887">
    <property type="term" value="F:DNA-directed DNA polymerase activity"/>
    <property type="evidence" value="ECO:0007669"/>
    <property type="project" value="UniProtKB-KW"/>
</dbReference>
<dbReference type="RefSeq" id="WP_294167986.1">
    <property type="nucleotide sequence ID" value="NZ_CADCWA010000039.1"/>
</dbReference>
<dbReference type="AlphaFoldDB" id="A0A6J4SS38"/>
<sequence length="333" mass="35561">MKLARGGIGAAVDRPDRSVRFYLFHGADEAGSRALAGRLLRGLGAEKHRLSGPALKNDPARLADEAGAIAMFGGKRLLWIEPAGEEVATAVQALLELPVVEHPAAAIAGTLRKSSALLKLAETHSAAIAQISYFPEGRDADRLVQELGRTEGLRVSPELASRIAVAAGNDQAVIGQELRKFALYLEASSERPRDLTGELLDLLGADASEGDAGRPGDLALSGDMAGLNVELERLESSGIDPVPALRAVQRRLLMLVPLRARIEAGHAPEAVAASLFWKDKPLISRVLSRWSSERLAQAVDRVARLERRLLLSPVPDHAALSQELLQIARAAGR</sequence>
<proteinExistence type="inferred from homology"/>
<name>A0A6J4SS38_9SPHN</name>
<dbReference type="Gene3D" id="1.20.272.10">
    <property type="match status" value="1"/>
</dbReference>
<evidence type="ECO:0000256" key="7">
    <source>
        <dbReference type="ARBA" id="ARBA00049244"/>
    </source>
</evidence>
<reference evidence="8" key="1">
    <citation type="submission" date="2020-02" db="EMBL/GenBank/DDBJ databases">
        <authorList>
            <person name="Meier V. D."/>
        </authorList>
    </citation>
    <scope>NUCLEOTIDE SEQUENCE</scope>
    <source>
        <strain evidence="8">AVDCRST_MAG31</strain>
    </source>
</reference>
<evidence type="ECO:0000256" key="3">
    <source>
        <dbReference type="ARBA" id="ARBA00022695"/>
    </source>
</evidence>
<evidence type="ECO:0000256" key="2">
    <source>
        <dbReference type="ARBA" id="ARBA00022679"/>
    </source>
</evidence>
<dbReference type="PANTHER" id="PTHR34388">
    <property type="entry name" value="DNA POLYMERASE III SUBUNIT DELTA"/>
    <property type="match status" value="1"/>
</dbReference>
<dbReference type="GO" id="GO:0009360">
    <property type="term" value="C:DNA polymerase III complex"/>
    <property type="evidence" value="ECO:0007669"/>
    <property type="project" value="TreeGrafter"/>
</dbReference>
<dbReference type="EC" id="2.7.7.7" evidence="1"/>
<dbReference type="PANTHER" id="PTHR34388:SF1">
    <property type="entry name" value="DNA POLYMERASE III SUBUNIT DELTA"/>
    <property type="match status" value="1"/>
</dbReference>
<evidence type="ECO:0000256" key="5">
    <source>
        <dbReference type="ARBA" id="ARBA00022932"/>
    </source>
</evidence>
<evidence type="ECO:0000313" key="8">
    <source>
        <dbReference type="EMBL" id="CAA9503785.1"/>
    </source>
</evidence>
<evidence type="ECO:0000256" key="4">
    <source>
        <dbReference type="ARBA" id="ARBA00022705"/>
    </source>
</evidence>
<keyword evidence="2" id="KW-0808">Transferase</keyword>
<comment type="catalytic activity">
    <reaction evidence="7">
        <text>DNA(n) + a 2'-deoxyribonucleoside 5'-triphosphate = DNA(n+1) + diphosphate</text>
        <dbReference type="Rhea" id="RHEA:22508"/>
        <dbReference type="Rhea" id="RHEA-COMP:17339"/>
        <dbReference type="Rhea" id="RHEA-COMP:17340"/>
        <dbReference type="ChEBI" id="CHEBI:33019"/>
        <dbReference type="ChEBI" id="CHEBI:61560"/>
        <dbReference type="ChEBI" id="CHEBI:173112"/>
        <dbReference type="EC" id="2.7.7.7"/>
    </reaction>
</comment>
<keyword evidence="4" id="KW-0235">DNA replication</keyword>
<gene>
    <name evidence="8" type="ORF">AVDCRST_MAG31-633</name>
</gene>
<comment type="similarity">
    <text evidence="6">Belongs to the DNA polymerase HolA subunit family.</text>
</comment>
<keyword evidence="3" id="KW-0548">Nucleotidyltransferase</keyword>
<evidence type="ECO:0000256" key="1">
    <source>
        <dbReference type="ARBA" id="ARBA00012417"/>
    </source>
</evidence>
<dbReference type="SUPFAM" id="SSF48019">
    <property type="entry name" value="post-AAA+ oligomerization domain-like"/>
    <property type="match status" value="1"/>
</dbReference>
<dbReference type="GO" id="GO:0003677">
    <property type="term" value="F:DNA binding"/>
    <property type="evidence" value="ECO:0007669"/>
    <property type="project" value="InterPro"/>
</dbReference>
<dbReference type="InterPro" id="IPR008921">
    <property type="entry name" value="DNA_pol3_clamp-load_cplx_C"/>
</dbReference>